<dbReference type="Gene3D" id="3.40.50.1820">
    <property type="entry name" value="alpha/beta hydrolase"/>
    <property type="match status" value="1"/>
</dbReference>
<evidence type="ECO:0000256" key="1">
    <source>
        <dbReference type="ARBA" id="ARBA00022801"/>
    </source>
</evidence>
<keyword evidence="2" id="KW-0645">Protease</keyword>
<sequence>MTKRRLGVSDFANFNLIGDIQISPDGTKAVFPLQTVSLHEDDYRVQLMQIQLTDQSVRPLTTSGKRNEGMRWSPDGRSVAFVSDRAYGKQVWVIPADGGEAVRLTNFKHGVSHVRWSPKEHVLYALVSAPADDDVETFEAELTAAEALDVIEKERKDWSDGPKRYKRLYYKQDGSGLAHLRYPQLVRIDLATGSFVQLTRGEEGVGTFIVAPDGSLYFTRGRDSEFEWWFSDLYRYDEASGQSSLVSDAFIFHELQCSPDGSTIAALVHDASYYTYESAAHLELYLLSPEGETLRHLTESFPDDLSNSNLSDLRADMNDTPLEWSADGKYLYALSTREGRGEVVRFQTSGSTPQGEVVVGGRRDVFSFALRGDHLVYAYATETNPSRLASRVLRSDGRYTSRAARLPEAAMDESVVSLSESESDHSLYAPNDEWLSSVELSKPEPFWYRSAEDWWIQGWVMKPTGYEPGQRYPVILEIHGGPQLNFGYAMFHEMQWFAAQGYAIVYTNPRGGKSYGQSFVNAVRHHYGENDAADVLNGLDAAIARFDFLDGERVAVTGGSYGGFMTNWLVGHTDRFFAAVSQRSISNWVSFYGCSDIGPRFVEAQLTPNATENLDKLWEMSPLAYVSNVTTPLLLIHSENDLRCPMEQAEQFYTWIRSQGKETQLFRIPNASHGLSRNGKPSLRIQRLEAIFGFIHEHLPPVAEHQL</sequence>
<dbReference type="InterPro" id="IPR011659">
    <property type="entry name" value="WD40"/>
</dbReference>
<dbReference type="Proteomes" id="UP001579974">
    <property type="component" value="Unassembled WGS sequence"/>
</dbReference>
<dbReference type="RefSeq" id="WP_275476770.1">
    <property type="nucleotide sequence ID" value="NZ_CP162940.1"/>
</dbReference>
<accession>A0ABV5AAR7</accession>
<dbReference type="Pfam" id="PF00326">
    <property type="entry name" value="Peptidase_S9"/>
    <property type="match status" value="1"/>
</dbReference>
<name>A0ABV5AAR7_9BACL</name>
<comment type="caution">
    <text evidence="4">The sequence shown here is derived from an EMBL/GenBank/DDBJ whole genome shotgun (WGS) entry which is preliminary data.</text>
</comment>
<dbReference type="EC" id="3.4.-.-" evidence="4"/>
<keyword evidence="5" id="KW-1185">Reference proteome</keyword>
<dbReference type="GO" id="GO:0016787">
    <property type="term" value="F:hydrolase activity"/>
    <property type="evidence" value="ECO:0007669"/>
    <property type="project" value="UniProtKB-KW"/>
</dbReference>
<dbReference type="InterPro" id="IPR011042">
    <property type="entry name" value="6-blade_b-propeller_TolB-like"/>
</dbReference>
<protein>
    <submittedName>
        <fullName evidence="4">S9 family peptidase</fullName>
        <ecNumber evidence="4">3.4.-.-</ecNumber>
    </submittedName>
</protein>
<dbReference type="SUPFAM" id="SSF82171">
    <property type="entry name" value="DPP6 N-terminal domain-like"/>
    <property type="match status" value="1"/>
</dbReference>
<evidence type="ECO:0000259" key="3">
    <source>
        <dbReference type="Pfam" id="PF00326"/>
    </source>
</evidence>
<evidence type="ECO:0000313" key="4">
    <source>
        <dbReference type="EMBL" id="MFB5189340.1"/>
    </source>
</evidence>
<evidence type="ECO:0000313" key="5">
    <source>
        <dbReference type="Proteomes" id="UP001579974"/>
    </source>
</evidence>
<keyword evidence="2" id="KW-0720">Serine protease</keyword>
<dbReference type="Pfam" id="PF07676">
    <property type="entry name" value="PD40"/>
    <property type="match status" value="1"/>
</dbReference>
<organism evidence="4 5">
    <name type="scientific">Alicyclobacillus fastidiosus</name>
    <dbReference type="NCBI Taxonomy" id="392011"/>
    <lineage>
        <taxon>Bacteria</taxon>
        <taxon>Bacillati</taxon>
        <taxon>Bacillota</taxon>
        <taxon>Bacilli</taxon>
        <taxon>Bacillales</taxon>
        <taxon>Alicyclobacillaceae</taxon>
        <taxon>Alicyclobacillus</taxon>
    </lineage>
</organism>
<dbReference type="InterPro" id="IPR001375">
    <property type="entry name" value="Peptidase_S9_cat"/>
</dbReference>
<dbReference type="PANTHER" id="PTHR42776:SF27">
    <property type="entry name" value="DIPEPTIDYL PEPTIDASE FAMILY MEMBER 6"/>
    <property type="match status" value="1"/>
</dbReference>
<dbReference type="SUPFAM" id="SSF53474">
    <property type="entry name" value="alpha/beta-Hydrolases"/>
    <property type="match status" value="1"/>
</dbReference>
<keyword evidence="1 4" id="KW-0378">Hydrolase</keyword>
<evidence type="ECO:0000256" key="2">
    <source>
        <dbReference type="ARBA" id="ARBA00022825"/>
    </source>
</evidence>
<dbReference type="EMBL" id="JBDXSU010000002">
    <property type="protein sequence ID" value="MFB5189340.1"/>
    <property type="molecule type" value="Genomic_DNA"/>
</dbReference>
<dbReference type="Gene3D" id="2.120.10.30">
    <property type="entry name" value="TolB, C-terminal domain"/>
    <property type="match status" value="2"/>
</dbReference>
<feature type="domain" description="Peptidase S9 prolyl oligopeptidase catalytic" evidence="3">
    <location>
        <begin position="491"/>
        <end position="699"/>
    </location>
</feature>
<reference evidence="4 5" key="1">
    <citation type="journal article" date="2024" name="Int. J. Mol. Sci.">
        <title>Exploration of Alicyclobacillus spp. Genome in Search of Antibiotic Resistance.</title>
        <authorList>
            <person name="Bucka-Kolendo J."/>
            <person name="Kiousi D.E."/>
            <person name="Dekowska A."/>
            <person name="Mikolajczuk-Szczyrba A."/>
            <person name="Karadedos D.M."/>
            <person name="Michael P."/>
            <person name="Galanis A."/>
            <person name="Sokolowska B."/>
        </authorList>
    </citation>
    <scope>NUCLEOTIDE SEQUENCE [LARGE SCALE GENOMIC DNA]</scope>
    <source>
        <strain evidence="4 5">KKP 3000</strain>
    </source>
</reference>
<gene>
    <name evidence="4" type="ORF">KKP3000_002347</name>
</gene>
<dbReference type="InterPro" id="IPR029058">
    <property type="entry name" value="AB_hydrolase_fold"/>
</dbReference>
<dbReference type="PANTHER" id="PTHR42776">
    <property type="entry name" value="SERINE PEPTIDASE S9 FAMILY MEMBER"/>
    <property type="match status" value="1"/>
</dbReference>
<proteinExistence type="predicted"/>